<keyword evidence="2" id="KW-1133">Transmembrane helix</keyword>
<keyword evidence="4" id="KW-1185">Reference proteome</keyword>
<gene>
    <name evidence="3" type="ORF">TW77_06255</name>
</gene>
<dbReference type="RefSeq" id="WP_046004112.1">
    <property type="nucleotide sequence ID" value="NZ_JXYA01000011.1"/>
</dbReference>
<feature type="transmembrane region" description="Helical" evidence="2">
    <location>
        <begin position="52"/>
        <end position="71"/>
    </location>
</feature>
<feature type="compositionally biased region" description="Polar residues" evidence="1">
    <location>
        <begin position="1"/>
        <end position="11"/>
    </location>
</feature>
<keyword evidence="2" id="KW-0812">Transmembrane</keyword>
<accession>A0A0F4QTT2</accession>
<dbReference type="AlphaFoldDB" id="A0A0F4QTT2"/>
<evidence type="ECO:0000313" key="4">
    <source>
        <dbReference type="Proteomes" id="UP000033452"/>
    </source>
</evidence>
<organism evidence="3 4">
    <name type="scientific">Pseudoalteromonas rubra</name>
    <dbReference type="NCBI Taxonomy" id="43658"/>
    <lineage>
        <taxon>Bacteria</taxon>
        <taxon>Pseudomonadati</taxon>
        <taxon>Pseudomonadota</taxon>
        <taxon>Gammaproteobacteria</taxon>
        <taxon>Alteromonadales</taxon>
        <taxon>Pseudoalteromonadaceae</taxon>
        <taxon>Pseudoalteromonas</taxon>
    </lineage>
</organism>
<sequence>MTQQQTTSSEVDNTHHITPVQDDPHQPDETQQAKPKRFFRGKQLRLSRSKMNTVLALCAMLISAASFYATYMQAKAAQEQVAAAERQLEAETWPWLQFSYSNFDLEAERPRITIGILNSGTGPALIEWVQYHYRGQAYDSLTALFDACCNISAYREALDTAQQDDNEVNVLAKFGWYITSRAEHSLLADGATLPLFTMQKSNFNNRLWDKIDDISEQVEVFTCYCSLLKQCYISSVESHVSPVEDCTQGKLTLAQQDNTTTEEH</sequence>
<evidence type="ECO:0000256" key="2">
    <source>
        <dbReference type="SAM" id="Phobius"/>
    </source>
</evidence>
<dbReference type="Proteomes" id="UP000033452">
    <property type="component" value="Unassembled WGS sequence"/>
</dbReference>
<name>A0A0F4QTT2_9GAMM</name>
<evidence type="ECO:0000313" key="3">
    <source>
        <dbReference type="EMBL" id="KJZ11121.1"/>
    </source>
</evidence>
<keyword evidence="2" id="KW-0472">Membrane</keyword>
<proteinExistence type="predicted"/>
<evidence type="ECO:0000256" key="1">
    <source>
        <dbReference type="SAM" id="MobiDB-lite"/>
    </source>
</evidence>
<dbReference type="PATRIC" id="fig|43658.5.peg.1315"/>
<reference evidence="3 4" key="1">
    <citation type="journal article" date="2015" name="BMC Genomics">
        <title>Genome mining reveals unlocked bioactive potential of marine Gram-negative bacteria.</title>
        <authorList>
            <person name="Machado H."/>
            <person name="Sonnenschein E.C."/>
            <person name="Melchiorsen J."/>
            <person name="Gram L."/>
        </authorList>
    </citation>
    <scope>NUCLEOTIDE SEQUENCE [LARGE SCALE GENOMIC DNA]</scope>
    <source>
        <strain evidence="3 4">S2471</strain>
    </source>
</reference>
<dbReference type="EMBL" id="JXYA01000011">
    <property type="protein sequence ID" value="KJZ11121.1"/>
    <property type="molecule type" value="Genomic_DNA"/>
</dbReference>
<comment type="caution">
    <text evidence="3">The sequence shown here is derived from an EMBL/GenBank/DDBJ whole genome shotgun (WGS) entry which is preliminary data.</text>
</comment>
<protein>
    <submittedName>
        <fullName evidence="3">Uncharacterized protein</fullName>
    </submittedName>
</protein>
<dbReference type="OrthoDB" id="1492993at2"/>
<feature type="region of interest" description="Disordered" evidence="1">
    <location>
        <begin position="1"/>
        <end position="37"/>
    </location>
</feature>